<proteinExistence type="predicted"/>
<dbReference type="AlphaFoldDB" id="A0A430SD12"/>
<evidence type="ECO:0000313" key="1">
    <source>
        <dbReference type="EMBL" id="RTH34419.1"/>
    </source>
</evidence>
<reference evidence="1 2" key="1">
    <citation type="journal article" date="2019" name="Extremophiles">
        <title>Biogeography of thermophiles and predominance of Thermus scotoductus in domestic water heaters.</title>
        <authorList>
            <person name="Wilpiszeski R.L."/>
            <person name="Zhang Z."/>
            <person name="House C.H."/>
        </authorList>
    </citation>
    <scope>NUCLEOTIDE SEQUENCE [LARGE SCALE GENOMIC DNA]</scope>
    <source>
        <strain evidence="1 2">20_S20</strain>
    </source>
</reference>
<dbReference type="EMBL" id="PEMD01000034">
    <property type="protein sequence ID" value="RTH34419.1"/>
    <property type="molecule type" value="Genomic_DNA"/>
</dbReference>
<organism evidence="1 2">
    <name type="scientific">Thermus scotoductus</name>
    <dbReference type="NCBI Taxonomy" id="37636"/>
    <lineage>
        <taxon>Bacteria</taxon>
        <taxon>Thermotogati</taxon>
        <taxon>Deinococcota</taxon>
        <taxon>Deinococci</taxon>
        <taxon>Thermales</taxon>
        <taxon>Thermaceae</taxon>
        <taxon>Thermus</taxon>
    </lineage>
</organism>
<accession>A0A430SD12</accession>
<dbReference type="RefSeq" id="WP_126164495.1">
    <property type="nucleotide sequence ID" value="NZ_PELO01000045.1"/>
</dbReference>
<comment type="caution">
    <text evidence="1">The sequence shown here is derived from an EMBL/GenBank/DDBJ whole genome shotgun (WGS) entry which is preliminary data.</text>
</comment>
<evidence type="ECO:0000313" key="2">
    <source>
        <dbReference type="Proteomes" id="UP000286928"/>
    </source>
</evidence>
<name>A0A430SD12_THESC</name>
<dbReference type="Proteomes" id="UP000286928">
    <property type="component" value="Unassembled WGS sequence"/>
</dbReference>
<gene>
    <name evidence="1" type="ORF">CSW33_01755</name>
</gene>
<protein>
    <submittedName>
        <fullName evidence="1">Uncharacterized protein</fullName>
    </submittedName>
</protein>
<sequence length="351" mass="39228">MGKIVVPGKEILIPRVVVRPLLPPPPTFSTRLQPQHLHWQVGRYKERLTSGPGGLGRGKVWVVEREAEQHNLILNQTYDSLMAQYDLLSLARYAVVGTGSTPPDPTQTGLVSEVARQDYGSLLPHALVSDHVYDISATIEFPETKVGGRNLTEWGFSPVSTPGNNLMVRELFRDGSSNPVVLTLATDQRLRLIYKYRVSFFPNTAQDVSININGLGVKTGRFILVRGYPGFYHLLQMMREFMTGVSVLFRVLSAFLPLNPSDASYYNGTQNFSISYQTYTSGSRTRKTQPLTIPNTAANITWATFGLGKYDGPDYVTNQVIARFVFNSGQEFTKNDLYKITIGEWVLTWGP</sequence>